<dbReference type="PhylomeDB" id="A0A0G4IBX7"/>
<accession>A0A0G4IBX7</accession>
<dbReference type="GO" id="GO:0051287">
    <property type="term" value="F:NAD binding"/>
    <property type="evidence" value="ECO:0007669"/>
    <property type="project" value="UniProtKB-UniRule"/>
</dbReference>
<dbReference type="Gene3D" id="1.10.1040.10">
    <property type="entry name" value="N-(1-d-carboxylethyl)-l-norvaline Dehydrogenase, domain 2"/>
    <property type="match status" value="1"/>
</dbReference>
<evidence type="ECO:0000256" key="1">
    <source>
        <dbReference type="ARBA" id="ARBA00011009"/>
    </source>
</evidence>
<dbReference type="EMBL" id="CDMZ01005808">
    <property type="protein sequence ID" value="CEM54685.1"/>
    <property type="molecule type" value="Genomic_DNA"/>
</dbReference>
<dbReference type="InterPro" id="IPR011128">
    <property type="entry name" value="G3P_DH_NAD-dep_N"/>
</dbReference>
<evidence type="ECO:0000256" key="7">
    <source>
        <dbReference type="PIRSR" id="PIRSR000114-1"/>
    </source>
</evidence>
<keyword evidence="3 9" id="KW-0520">NAD</keyword>
<name>A0A0G4IBX7_9ALVE</name>
<feature type="binding site" evidence="9">
    <location>
        <position position="239"/>
    </location>
    <ligand>
        <name>NAD(+)</name>
        <dbReference type="ChEBI" id="CHEBI:57540"/>
    </ligand>
</feature>
<feature type="domain" description="Glycerol-3-phosphate dehydrogenase NAD-dependent N-terminal" evidence="13">
    <location>
        <begin position="4"/>
        <end position="144"/>
    </location>
</feature>
<comment type="catalytic activity">
    <reaction evidence="4 11">
        <text>sn-glycerol 3-phosphate + NAD(+) = dihydroxyacetone phosphate + NADH + H(+)</text>
        <dbReference type="Rhea" id="RHEA:11092"/>
        <dbReference type="ChEBI" id="CHEBI:15378"/>
        <dbReference type="ChEBI" id="CHEBI:57540"/>
        <dbReference type="ChEBI" id="CHEBI:57597"/>
        <dbReference type="ChEBI" id="CHEBI:57642"/>
        <dbReference type="ChEBI" id="CHEBI:57945"/>
        <dbReference type="EC" id="1.1.1.8"/>
    </reaction>
</comment>
<feature type="active site" description="Proton acceptor" evidence="7">
    <location>
        <position position="175"/>
    </location>
</feature>
<keyword evidence="6" id="KW-0327">Glycosome</keyword>
<dbReference type="Pfam" id="PF07479">
    <property type="entry name" value="NAD_Gly3P_dh_C"/>
    <property type="match status" value="1"/>
</dbReference>
<reference evidence="15" key="1">
    <citation type="submission" date="2014-11" db="EMBL/GenBank/DDBJ databases">
        <authorList>
            <person name="Otto D Thomas"/>
            <person name="Naeem Raeece"/>
        </authorList>
    </citation>
    <scope>NUCLEOTIDE SEQUENCE</scope>
</reference>
<evidence type="ECO:0000256" key="3">
    <source>
        <dbReference type="ARBA" id="ARBA00023027"/>
    </source>
</evidence>
<sequence>MGTVARRLGHTVTMLSRDARQCELINGIRRNPRQLKEFDLPEGIVATTDPKEAMEGAEILIHCIPVQQTASYLAKIKDLIPDNAIILSTSKGISVETGELMCDVLKTALGDKARCAFLSGPSFAKELMTEQPTLAVVAAKDAEVAQRVQFLLTGRTFRLYSSDDVIGLELGGALKNALAIGAGMIEGMGFGINTMAAYVTRACGEMRKICMARGGRAETLSGLSGFGDLMLTCFGSLSRNRTVGVRLGKGESLEQILKTMGEVAEGVATAPMAARLAQESGVECPLLTAIDMLLKGHLSPADARAFLMERDMKPEFATPRQSKFQPPGMPAPAFPEAKEGKGSGGTS</sequence>
<evidence type="ECO:0000256" key="11">
    <source>
        <dbReference type="RuleBase" id="RU361243"/>
    </source>
</evidence>
<evidence type="ECO:0000256" key="6">
    <source>
        <dbReference type="ARBA" id="ARBA00084116"/>
    </source>
</evidence>
<dbReference type="Gene3D" id="3.40.50.720">
    <property type="entry name" value="NAD(P)-binding Rossmann-like Domain"/>
    <property type="match status" value="1"/>
</dbReference>
<evidence type="ECO:0000256" key="5">
    <source>
        <dbReference type="ARBA" id="ARBA00060503"/>
    </source>
</evidence>
<dbReference type="NCBIfam" id="NF000940">
    <property type="entry name" value="PRK00094.1-2"/>
    <property type="match status" value="1"/>
</dbReference>
<comment type="similarity">
    <text evidence="1 10">Belongs to the NAD-dependent glycerol-3-phosphate dehydrogenase family.</text>
</comment>
<gene>
    <name evidence="15" type="ORF">Cvel_12978</name>
</gene>
<dbReference type="InterPro" id="IPR008927">
    <property type="entry name" value="6-PGluconate_DH-like_C_sf"/>
</dbReference>
<evidence type="ECO:0000256" key="10">
    <source>
        <dbReference type="RuleBase" id="RU000437"/>
    </source>
</evidence>
<feature type="binding site" evidence="8">
    <location>
        <position position="91"/>
    </location>
    <ligand>
        <name>substrate</name>
    </ligand>
</feature>
<evidence type="ECO:0000256" key="2">
    <source>
        <dbReference type="ARBA" id="ARBA00023002"/>
    </source>
</evidence>
<keyword evidence="2 10" id="KW-0560">Oxidoreductase</keyword>
<evidence type="ECO:0000256" key="12">
    <source>
        <dbReference type="SAM" id="MobiDB-lite"/>
    </source>
</evidence>
<feature type="binding site" evidence="9">
    <location>
        <position position="124"/>
    </location>
    <ligand>
        <name>NAD(+)</name>
        <dbReference type="ChEBI" id="CHEBI:57540"/>
    </ligand>
</feature>
<dbReference type="FunFam" id="1.10.1040.10:FF:000001">
    <property type="entry name" value="Glycerol-3-phosphate dehydrogenase [NAD(P)+]"/>
    <property type="match status" value="1"/>
</dbReference>
<dbReference type="SUPFAM" id="SSF48179">
    <property type="entry name" value="6-phosphogluconate dehydrogenase C-terminal domain-like"/>
    <property type="match status" value="1"/>
</dbReference>
<dbReference type="FunFam" id="3.40.50.720:FF:000019">
    <property type="entry name" value="Glycerol-3-phosphate dehydrogenase [NAD(P)+]"/>
    <property type="match status" value="1"/>
</dbReference>
<dbReference type="GO" id="GO:0020015">
    <property type="term" value="C:glycosome"/>
    <property type="evidence" value="ECO:0007669"/>
    <property type="project" value="UniProtKB-SubCell"/>
</dbReference>
<organism evidence="15">
    <name type="scientific">Chromera velia CCMP2878</name>
    <dbReference type="NCBI Taxonomy" id="1169474"/>
    <lineage>
        <taxon>Eukaryota</taxon>
        <taxon>Sar</taxon>
        <taxon>Alveolata</taxon>
        <taxon>Colpodellida</taxon>
        <taxon>Chromeraceae</taxon>
        <taxon>Chromera</taxon>
    </lineage>
</organism>
<dbReference type="PROSITE" id="PS00957">
    <property type="entry name" value="NAD_G3PDH"/>
    <property type="match status" value="1"/>
</dbReference>
<dbReference type="AlphaFoldDB" id="A0A0G4IBX7"/>
<evidence type="ECO:0000256" key="4">
    <source>
        <dbReference type="ARBA" id="ARBA00048683"/>
    </source>
</evidence>
<feature type="binding site" evidence="8">
    <location>
        <begin position="239"/>
        <end position="240"/>
    </location>
    <ligand>
        <name>substrate</name>
    </ligand>
</feature>
<dbReference type="PIRSF" id="PIRSF000114">
    <property type="entry name" value="Glycerol-3-P_dh"/>
    <property type="match status" value="1"/>
</dbReference>
<dbReference type="InterPro" id="IPR006109">
    <property type="entry name" value="G3P_DH_NAD-dep_C"/>
</dbReference>
<dbReference type="VEuPathDB" id="CryptoDB:Cvel_12978"/>
<dbReference type="NCBIfam" id="NF000942">
    <property type="entry name" value="PRK00094.1-4"/>
    <property type="match status" value="1"/>
</dbReference>
<dbReference type="Pfam" id="PF01210">
    <property type="entry name" value="NAD_Gly3P_dh_N"/>
    <property type="match status" value="1"/>
</dbReference>
<dbReference type="PRINTS" id="PR00077">
    <property type="entry name" value="GPDHDRGNASE"/>
</dbReference>
<dbReference type="GO" id="GO:0005975">
    <property type="term" value="P:carbohydrate metabolic process"/>
    <property type="evidence" value="ECO:0007669"/>
    <property type="project" value="InterPro"/>
</dbReference>
<dbReference type="HAMAP" id="MF_00394">
    <property type="entry name" value="NAD_Glyc3P_dehydrog"/>
    <property type="match status" value="1"/>
</dbReference>
<evidence type="ECO:0000313" key="15">
    <source>
        <dbReference type="EMBL" id="CEM54685.1"/>
    </source>
</evidence>
<dbReference type="GO" id="GO:0141152">
    <property type="term" value="F:glycerol-3-phosphate dehydrogenase (NAD+) activity"/>
    <property type="evidence" value="ECO:0007669"/>
    <property type="project" value="UniProtKB-UniRule"/>
</dbReference>
<evidence type="ECO:0000256" key="9">
    <source>
        <dbReference type="PIRSR" id="PIRSR000114-3"/>
    </source>
</evidence>
<protein>
    <recommendedName>
        <fullName evidence="11">Glycerol-3-phosphate dehydrogenase [NAD(+)]</fullName>
        <ecNumber evidence="11">1.1.1.8</ecNumber>
    </recommendedName>
</protein>
<dbReference type="EC" id="1.1.1.8" evidence="11"/>
<dbReference type="GO" id="GO:0005829">
    <property type="term" value="C:cytosol"/>
    <property type="evidence" value="ECO:0007669"/>
    <property type="project" value="TreeGrafter"/>
</dbReference>
<evidence type="ECO:0000259" key="13">
    <source>
        <dbReference type="Pfam" id="PF01210"/>
    </source>
</evidence>
<evidence type="ECO:0000256" key="8">
    <source>
        <dbReference type="PIRSR" id="PIRSR000114-2"/>
    </source>
</evidence>
<proteinExistence type="inferred from homology"/>
<dbReference type="PANTHER" id="PTHR11728:SF1">
    <property type="entry name" value="GLYCEROL-3-PHOSPHATE DEHYDROGENASE [NAD(+)] 2, CHLOROPLASTIC"/>
    <property type="match status" value="1"/>
</dbReference>
<evidence type="ECO:0000259" key="14">
    <source>
        <dbReference type="Pfam" id="PF07479"/>
    </source>
</evidence>
<dbReference type="InterPro" id="IPR036291">
    <property type="entry name" value="NAD(P)-bd_dom_sf"/>
</dbReference>
<dbReference type="GO" id="GO:0046168">
    <property type="term" value="P:glycerol-3-phosphate catabolic process"/>
    <property type="evidence" value="ECO:0007669"/>
    <property type="project" value="UniProtKB-UniRule"/>
</dbReference>
<feature type="region of interest" description="Disordered" evidence="12">
    <location>
        <begin position="316"/>
        <end position="347"/>
    </location>
</feature>
<dbReference type="InterPro" id="IPR013328">
    <property type="entry name" value="6PGD_dom2"/>
</dbReference>
<dbReference type="SUPFAM" id="SSF51735">
    <property type="entry name" value="NAD(P)-binding Rossmann-fold domains"/>
    <property type="match status" value="1"/>
</dbReference>
<comment type="subcellular location">
    <subcellularLocation>
        <location evidence="5">Glycosome</location>
    </subcellularLocation>
</comment>
<dbReference type="PANTHER" id="PTHR11728">
    <property type="entry name" value="GLYCEROL-3-PHOSPHATE DEHYDROGENASE"/>
    <property type="match status" value="1"/>
</dbReference>
<feature type="domain" description="Glycerol-3-phosphate dehydrogenase NAD-dependent C-terminal" evidence="14">
    <location>
        <begin position="164"/>
        <end position="303"/>
    </location>
</feature>
<dbReference type="InterPro" id="IPR006168">
    <property type="entry name" value="G3P_DH_NAD-dep"/>
</dbReference>